<reference evidence="10" key="1">
    <citation type="journal article" date="2019" name="Int. J. Syst. Evol. Microbiol.">
        <title>The Global Catalogue of Microorganisms (GCM) 10K type strain sequencing project: providing services to taxonomists for standard genome sequencing and annotation.</title>
        <authorList>
            <consortium name="The Broad Institute Genomics Platform"/>
            <consortium name="The Broad Institute Genome Sequencing Center for Infectious Disease"/>
            <person name="Wu L."/>
            <person name="Ma J."/>
        </authorList>
    </citation>
    <scope>NUCLEOTIDE SEQUENCE [LARGE SCALE GENOMIC DNA]</scope>
    <source>
        <strain evidence="10">JCM 18050</strain>
    </source>
</reference>
<dbReference type="InterPro" id="IPR011608">
    <property type="entry name" value="PRD"/>
</dbReference>
<evidence type="ECO:0000256" key="3">
    <source>
        <dbReference type="ARBA" id="ARBA00023015"/>
    </source>
</evidence>
<keyword evidence="3" id="KW-0805">Transcription regulation</keyword>
<dbReference type="SUPFAM" id="SSF52794">
    <property type="entry name" value="PTS system IIB component-like"/>
    <property type="match status" value="1"/>
</dbReference>
<dbReference type="InterPro" id="IPR013196">
    <property type="entry name" value="HTH_11"/>
</dbReference>
<feature type="domain" description="PRD" evidence="8">
    <location>
        <begin position="185"/>
        <end position="290"/>
    </location>
</feature>
<feature type="domain" description="PRD" evidence="8">
    <location>
        <begin position="293"/>
        <end position="400"/>
    </location>
</feature>
<dbReference type="EMBL" id="BAABHY010000001">
    <property type="protein sequence ID" value="GAA5106378.1"/>
    <property type="molecule type" value="Genomic_DNA"/>
</dbReference>
<accession>A0ABP9N0W6</accession>
<dbReference type="PROSITE" id="PS51094">
    <property type="entry name" value="PTS_EIIA_TYPE_2"/>
    <property type="match status" value="1"/>
</dbReference>
<keyword evidence="10" id="KW-1185">Reference proteome</keyword>
<evidence type="ECO:0000313" key="9">
    <source>
        <dbReference type="EMBL" id="GAA5106378.1"/>
    </source>
</evidence>
<evidence type="ECO:0000256" key="5">
    <source>
        <dbReference type="ARBA" id="ARBA00023163"/>
    </source>
</evidence>
<dbReference type="Pfam" id="PF00874">
    <property type="entry name" value="PRD"/>
    <property type="match status" value="2"/>
</dbReference>
<evidence type="ECO:0000259" key="8">
    <source>
        <dbReference type="PROSITE" id="PS51372"/>
    </source>
</evidence>
<feature type="domain" description="PTS EIIA type-2" evidence="6">
    <location>
        <begin position="499"/>
        <end position="638"/>
    </location>
</feature>
<gene>
    <name evidence="9" type="primary">licR</name>
    <name evidence="9" type="ORF">GCM10023211_06070</name>
</gene>
<evidence type="ECO:0000313" key="10">
    <source>
        <dbReference type="Proteomes" id="UP001500171"/>
    </source>
</evidence>
<dbReference type="Proteomes" id="UP001500171">
    <property type="component" value="Unassembled WGS sequence"/>
</dbReference>
<dbReference type="PANTHER" id="PTHR30185:SF13">
    <property type="entry name" value="LICABCH OPERON REGULATOR-RELATED"/>
    <property type="match status" value="1"/>
</dbReference>
<dbReference type="InterPro" id="IPR016152">
    <property type="entry name" value="PTrfase/Anion_transptr"/>
</dbReference>
<dbReference type="Pfam" id="PF00359">
    <property type="entry name" value="PTS_EIIA_2"/>
    <property type="match status" value="1"/>
</dbReference>
<dbReference type="Gene3D" id="1.10.10.10">
    <property type="entry name" value="Winged helix-like DNA-binding domain superfamily/Winged helix DNA-binding domain"/>
    <property type="match status" value="1"/>
</dbReference>
<evidence type="ECO:0000259" key="7">
    <source>
        <dbReference type="PROSITE" id="PS51099"/>
    </source>
</evidence>
<dbReference type="InterPro" id="IPR050661">
    <property type="entry name" value="BglG_antiterminators"/>
</dbReference>
<dbReference type="InterPro" id="IPR007737">
    <property type="entry name" value="Mga_HTH"/>
</dbReference>
<dbReference type="Gene3D" id="3.40.930.10">
    <property type="entry name" value="Mannitol-specific EII, Chain A"/>
    <property type="match status" value="1"/>
</dbReference>
<evidence type="ECO:0000256" key="2">
    <source>
        <dbReference type="ARBA" id="ARBA00022737"/>
    </source>
</evidence>
<proteinExistence type="predicted"/>
<dbReference type="InterPro" id="IPR036634">
    <property type="entry name" value="PRD_sf"/>
</dbReference>
<dbReference type="SUPFAM" id="SSF55804">
    <property type="entry name" value="Phoshotransferase/anion transport protein"/>
    <property type="match status" value="1"/>
</dbReference>
<dbReference type="InterPro" id="IPR013011">
    <property type="entry name" value="PTS_EIIB_2"/>
</dbReference>
<dbReference type="Gene3D" id="3.40.50.2300">
    <property type="match status" value="1"/>
</dbReference>
<evidence type="ECO:0000256" key="4">
    <source>
        <dbReference type="ARBA" id="ARBA00023159"/>
    </source>
</evidence>
<dbReference type="PANTHER" id="PTHR30185">
    <property type="entry name" value="CRYPTIC BETA-GLUCOSIDE BGL OPERON ANTITERMINATOR"/>
    <property type="match status" value="1"/>
</dbReference>
<dbReference type="CDD" id="cd00211">
    <property type="entry name" value="PTS_IIA_fru"/>
    <property type="match status" value="1"/>
</dbReference>
<organism evidence="9 10">
    <name type="scientific">Orbus sasakiae</name>
    <dbReference type="NCBI Taxonomy" id="1078475"/>
    <lineage>
        <taxon>Bacteria</taxon>
        <taxon>Pseudomonadati</taxon>
        <taxon>Pseudomonadota</taxon>
        <taxon>Gammaproteobacteria</taxon>
        <taxon>Orbales</taxon>
        <taxon>Orbaceae</taxon>
        <taxon>Orbus</taxon>
    </lineage>
</organism>
<dbReference type="PROSITE" id="PS51372">
    <property type="entry name" value="PRD_2"/>
    <property type="match status" value="2"/>
</dbReference>
<dbReference type="PROSITE" id="PS51099">
    <property type="entry name" value="PTS_EIIB_TYPE_2"/>
    <property type="match status" value="1"/>
</dbReference>
<sequence>MTNYRIALLIKLLSKHDQPISSKTICHELNIKPRTLRDDISRFRQSLHENGIEIASKHGVGYELVIINETHYYAFIKTLLKDEQRRHFVLPVQAQERINYLIRTFLSADDYVKLDDIADDIYISRSTLNHYLKSVRDELTRFNLHWHSKPGYGIKVVGNELDLRQAIARYFFYDDNYQQLLCRHDQDNTTRANIRSLLIEVLAEHKIKLTDLGFQNLIIHLEIALMRITKNHYNHQISDEYRVLEKRSEFAVARQLAHNIAKHFTVTLPEPEIYFITIHLMGKRSFNHDNAFVITPETEQLFNQIFDHINAVFKINFSEDFELYTLLALHFKPMLDRLAYKLNINNPMLEQIKEQNVKAFDIAVLSGQVIHQQTGLIVNEAEIGYMAIHFALALERQKQIHTKRNIIIVCASGMGSSQLLLYRIKQRFGHYIEQMKVVPLYELQHFDQQTFDYIISTVDIPFKTHIPILRVHYFLDNHDELHVERCLSNPPTEVNMVDRYFSPKLFFTDLQSQGRFDLIGEMCQKITQTIPIGDDFVQLVIEREKLSATEFGNGIAFPHPIHHYGIQTFVSVAILAKPIKWDKQCVRYIFMLNIRHDEHDSLQLLHESLVNLMSDNQKLKQLDNDPTFDTLTHLLKLTVNEAEQTLQHHSFK</sequence>
<evidence type="ECO:0000256" key="1">
    <source>
        <dbReference type="ARBA" id="ARBA00022679"/>
    </source>
</evidence>
<dbReference type="InterPro" id="IPR036095">
    <property type="entry name" value="PTS_EIIB-like_sf"/>
</dbReference>
<dbReference type="InterPro" id="IPR036388">
    <property type="entry name" value="WH-like_DNA-bd_sf"/>
</dbReference>
<name>A0ABP9N0W6_9GAMM</name>
<dbReference type="Pfam" id="PF08279">
    <property type="entry name" value="HTH_11"/>
    <property type="match status" value="1"/>
</dbReference>
<dbReference type="Gene3D" id="1.10.1790.10">
    <property type="entry name" value="PRD domain"/>
    <property type="match status" value="2"/>
</dbReference>
<protein>
    <submittedName>
        <fullName evidence="9">Transcriptional regulator LicR</fullName>
    </submittedName>
</protein>
<comment type="caution">
    <text evidence="9">The sequence shown here is derived from an EMBL/GenBank/DDBJ whole genome shotgun (WGS) entry which is preliminary data.</text>
</comment>
<dbReference type="Pfam" id="PF05043">
    <property type="entry name" value="Mga"/>
    <property type="match status" value="1"/>
</dbReference>
<keyword evidence="1" id="KW-0808">Transferase</keyword>
<dbReference type="CDD" id="cd05568">
    <property type="entry name" value="PTS_IIB_bgl_like"/>
    <property type="match status" value="1"/>
</dbReference>
<keyword evidence="4" id="KW-0010">Activator</keyword>
<dbReference type="InterPro" id="IPR002178">
    <property type="entry name" value="PTS_EIIA_type-2_dom"/>
</dbReference>
<dbReference type="SUPFAM" id="SSF63520">
    <property type="entry name" value="PTS-regulatory domain, PRD"/>
    <property type="match status" value="2"/>
</dbReference>
<keyword evidence="5" id="KW-0804">Transcription</keyword>
<feature type="domain" description="PTS EIIB type-2" evidence="7">
    <location>
        <begin position="404"/>
        <end position="495"/>
    </location>
</feature>
<keyword evidence="2" id="KW-0677">Repeat</keyword>
<evidence type="ECO:0000259" key="6">
    <source>
        <dbReference type="PROSITE" id="PS51094"/>
    </source>
</evidence>